<dbReference type="PROSITE" id="PS51257">
    <property type="entry name" value="PROKAR_LIPOPROTEIN"/>
    <property type="match status" value="1"/>
</dbReference>
<sequence>MSLLRPTSLLLALATLAGCAGQPASVSIEPSTRALQVSPGQQAHCTPIELKRGQTLILSLPSNPTTGFRWQLFDGAPQVLAQLGPEVYRVPEEAGIVGSAGLSTWRFQATLPGQGRLLLQYQRPWEQGVAPALIYDCAVQVD</sequence>
<dbReference type="InterPro" id="IPR052781">
    <property type="entry name" value="Cys_protease_inhibitor_I42"/>
</dbReference>
<evidence type="ECO:0000313" key="5">
    <source>
        <dbReference type="EMBL" id="MBB6341970.1"/>
    </source>
</evidence>
<protein>
    <submittedName>
        <fullName evidence="5">Inhibitor of cysteine peptidase</fullName>
    </submittedName>
</protein>
<dbReference type="SUPFAM" id="SSF141066">
    <property type="entry name" value="ICP-like"/>
    <property type="match status" value="1"/>
</dbReference>
<keyword evidence="3" id="KW-0732">Signal</keyword>
<evidence type="ECO:0000256" key="3">
    <source>
        <dbReference type="SAM" id="SignalP"/>
    </source>
</evidence>
<comment type="caution">
    <text evidence="5">The sequence shown here is derived from an EMBL/GenBank/DDBJ whole genome shotgun (WGS) entry which is preliminary data.</text>
</comment>
<dbReference type="PANTHER" id="PTHR36530:SF1">
    <property type="entry name" value="AMOEBIASIN-1"/>
    <property type="match status" value="1"/>
</dbReference>
<evidence type="ECO:0000256" key="2">
    <source>
        <dbReference type="ARBA" id="ARBA00022704"/>
    </source>
</evidence>
<name>A0A7X0BUA5_9PSED</name>
<dbReference type="GO" id="GO:0004869">
    <property type="term" value="F:cysteine-type endopeptidase inhibitor activity"/>
    <property type="evidence" value="ECO:0007669"/>
    <property type="project" value="UniProtKB-KW"/>
</dbReference>
<dbReference type="PANTHER" id="PTHR36530">
    <property type="entry name" value="INHIBITOR OF CYSTEINE PEPTIDASE"/>
    <property type="match status" value="1"/>
</dbReference>
<gene>
    <name evidence="5" type="ORF">HNP49_002138</name>
</gene>
<organism evidence="5 6">
    <name type="scientific">Pseudomonas fluvialis</name>
    <dbReference type="NCBI Taxonomy" id="1793966"/>
    <lineage>
        <taxon>Bacteria</taxon>
        <taxon>Pseudomonadati</taxon>
        <taxon>Pseudomonadota</taxon>
        <taxon>Gammaproteobacteria</taxon>
        <taxon>Pseudomonadales</taxon>
        <taxon>Pseudomonadaceae</taxon>
        <taxon>Pseudomonas</taxon>
    </lineage>
</organism>
<dbReference type="InterPro" id="IPR036331">
    <property type="entry name" value="Chagasin-like_sf"/>
</dbReference>
<dbReference type="InterPro" id="IPR018990">
    <property type="entry name" value="Prot_inh_I42_chagasin"/>
</dbReference>
<proteinExistence type="predicted"/>
<dbReference type="Proteomes" id="UP000557193">
    <property type="component" value="Unassembled WGS sequence"/>
</dbReference>
<dbReference type="EMBL" id="JACHLL010000003">
    <property type="protein sequence ID" value="MBB6341970.1"/>
    <property type="molecule type" value="Genomic_DNA"/>
</dbReference>
<keyword evidence="2" id="KW-0789">Thiol protease inhibitor</keyword>
<evidence type="ECO:0000313" key="6">
    <source>
        <dbReference type="Proteomes" id="UP000557193"/>
    </source>
</evidence>
<feature type="chain" id="PRO_5031154938" evidence="3">
    <location>
        <begin position="18"/>
        <end position="142"/>
    </location>
</feature>
<dbReference type="Gene3D" id="2.60.40.2020">
    <property type="match status" value="1"/>
</dbReference>
<dbReference type="AlphaFoldDB" id="A0A7X0BUA5"/>
<evidence type="ECO:0000259" key="4">
    <source>
        <dbReference type="Pfam" id="PF09394"/>
    </source>
</evidence>
<keyword evidence="6" id="KW-1185">Reference proteome</keyword>
<evidence type="ECO:0000256" key="1">
    <source>
        <dbReference type="ARBA" id="ARBA00022690"/>
    </source>
</evidence>
<dbReference type="Pfam" id="PF09394">
    <property type="entry name" value="Inhibitor_I42"/>
    <property type="match status" value="1"/>
</dbReference>
<feature type="domain" description="Proteinase inhibitor I42 chagasin" evidence="4">
    <location>
        <begin position="50"/>
        <end position="138"/>
    </location>
</feature>
<feature type="signal peptide" evidence="3">
    <location>
        <begin position="1"/>
        <end position="17"/>
    </location>
</feature>
<keyword evidence="1" id="KW-0646">Protease inhibitor</keyword>
<reference evidence="5 6" key="1">
    <citation type="submission" date="2020-08" db="EMBL/GenBank/DDBJ databases">
        <title>Functional genomics of gut bacteria from endangered species of beetles.</title>
        <authorList>
            <person name="Carlos-Shanley C."/>
        </authorList>
    </citation>
    <scope>NUCLEOTIDE SEQUENCE [LARGE SCALE GENOMIC DNA]</scope>
    <source>
        <strain evidence="5 6">S00202</strain>
    </source>
</reference>
<accession>A0A7X0BUA5</accession>